<proteinExistence type="predicted"/>
<keyword evidence="1" id="KW-0732">Signal</keyword>
<gene>
    <name evidence="2" type="ORF">J2T57_003138</name>
</gene>
<feature type="signal peptide" evidence="1">
    <location>
        <begin position="1"/>
        <end position="19"/>
    </location>
</feature>
<dbReference type="Pfam" id="PF09982">
    <property type="entry name" value="LpxR"/>
    <property type="match status" value="1"/>
</dbReference>
<accession>A0AAE3G6F7</accession>
<comment type="caution">
    <text evidence="2">The sequence shown here is derived from an EMBL/GenBank/DDBJ whole genome shotgun (WGS) entry which is preliminary data.</text>
</comment>
<evidence type="ECO:0008006" key="4">
    <source>
        <dbReference type="Google" id="ProtNLM"/>
    </source>
</evidence>
<dbReference type="Gene3D" id="2.40.128.140">
    <property type="entry name" value="Outer membrane protein"/>
    <property type="match status" value="1"/>
</dbReference>
<evidence type="ECO:0000313" key="3">
    <source>
        <dbReference type="Proteomes" id="UP001205843"/>
    </source>
</evidence>
<keyword evidence="3" id="KW-1185">Reference proteome</keyword>
<name>A0AAE3G6F7_9GAMM</name>
<protein>
    <recommendedName>
        <fullName evidence="4">DUF2219 family protein</fullName>
    </recommendedName>
</protein>
<dbReference type="InterPro" id="IPR037107">
    <property type="entry name" value="Put_OMP_sf"/>
</dbReference>
<dbReference type="AlphaFoldDB" id="A0AAE3G6F7"/>
<organism evidence="2 3">
    <name type="scientific">Natronocella acetinitrilica</name>
    <dbReference type="NCBI Taxonomy" id="414046"/>
    <lineage>
        <taxon>Bacteria</taxon>
        <taxon>Pseudomonadati</taxon>
        <taxon>Pseudomonadota</taxon>
        <taxon>Gammaproteobacteria</taxon>
        <taxon>Chromatiales</taxon>
        <taxon>Ectothiorhodospiraceae</taxon>
        <taxon>Natronocella</taxon>
    </lineage>
</organism>
<reference evidence="2" key="1">
    <citation type="submission" date="2022-03" db="EMBL/GenBank/DDBJ databases">
        <title>Genomic Encyclopedia of Type Strains, Phase III (KMG-III): the genomes of soil and plant-associated and newly described type strains.</title>
        <authorList>
            <person name="Whitman W."/>
        </authorList>
    </citation>
    <scope>NUCLEOTIDE SEQUENCE</scope>
    <source>
        <strain evidence="2">ANL 6-2</strain>
    </source>
</reference>
<dbReference type="Proteomes" id="UP001205843">
    <property type="component" value="Unassembled WGS sequence"/>
</dbReference>
<dbReference type="RefSeq" id="WP_253480396.1">
    <property type="nucleotide sequence ID" value="NZ_JALJXV010000007.1"/>
</dbReference>
<dbReference type="InterPro" id="IPR018707">
    <property type="entry name" value="LpxR"/>
</dbReference>
<evidence type="ECO:0000313" key="2">
    <source>
        <dbReference type="EMBL" id="MCP1675983.1"/>
    </source>
</evidence>
<evidence type="ECO:0000256" key="1">
    <source>
        <dbReference type="SAM" id="SignalP"/>
    </source>
</evidence>
<sequence>MRRWLMLLCCALSPTLLQAAPGSLVLEYENDIFAGEDSWYTNGFRASWITEAPAWVHALLHGLGGEAGLVDPDATLSHGYSIGQSLYTPQDISLQDPPLTDRPYAGWLSLSTGIGETRNRSLRRLLLTVGVVGPASQGERVQREVHRLINARKPQGWDTQLPNEPTLMLSYERVYRLWTAESAGGWGVDLAAHAGIAIGTPFTLAGTGATLRMGRHMPNDYSPPRIQPAFPGSLLYGPAKRWGWYVFAGVDGQAKRYDLFLDGTLFRGSRSVEREPLVGEFLVGIAFANQRIRISQTYTSRSREFVGQTSSEDYGAISLTVRW</sequence>
<feature type="chain" id="PRO_5042028688" description="DUF2219 family protein" evidence="1">
    <location>
        <begin position="20"/>
        <end position="323"/>
    </location>
</feature>
<dbReference type="EMBL" id="JALJXV010000007">
    <property type="protein sequence ID" value="MCP1675983.1"/>
    <property type="molecule type" value="Genomic_DNA"/>
</dbReference>